<dbReference type="InterPro" id="IPR050259">
    <property type="entry name" value="SDR"/>
</dbReference>
<dbReference type="PRINTS" id="PR00080">
    <property type="entry name" value="SDRFAMILY"/>
</dbReference>
<gene>
    <name evidence="3" type="ORF">GCM10007907_22780</name>
</gene>
<dbReference type="PANTHER" id="PTHR42879">
    <property type="entry name" value="3-OXOACYL-(ACYL-CARRIER-PROTEIN) REDUCTASE"/>
    <property type="match status" value="1"/>
</dbReference>
<dbReference type="PRINTS" id="PR00081">
    <property type="entry name" value="GDHRDH"/>
</dbReference>
<dbReference type="NCBIfam" id="NF009093">
    <property type="entry name" value="PRK12429.1"/>
    <property type="match status" value="1"/>
</dbReference>
<evidence type="ECO:0000313" key="4">
    <source>
        <dbReference type="Proteomes" id="UP001156706"/>
    </source>
</evidence>
<comment type="caution">
    <text evidence="3">The sequence shown here is derived from an EMBL/GenBank/DDBJ whole genome shotgun (WGS) entry which is preliminary data.</text>
</comment>
<evidence type="ECO:0000256" key="2">
    <source>
        <dbReference type="RuleBase" id="RU000363"/>
    </source>
</evidence>
<dbReference type="PANTHER" id="PTHR42879:SF2">
    <property type="entry name" value="3-OXOACYL-[ACYL-CARRIER-PROTEIN] REDUCTASE FABG"/>
    <property type="match status" value="1"/>
</dbReference>
<organism evidence="3 4">
    <name type="scientific">Chitinimonas prasina</name>
    <dbReference type="NCBI Taxonomy" id="1434937"/>
    <lineage>
        <taxon>Bacteria</taxon>
        <taxon>Pseudomonadati</taxon>
        <taxon>Pseudomonadota</taxon>
        <taxon>Betaproteobacteria</taxon>
        <taxon>Neisseriales</taxon>
        <taxon>Chitinibacteraceae</taxon>
        <taxon>Chitinimonas</taxon>
    </lineage>
</organism>
<dbReference type="Gene3D" id="3.40.50.720">
    <property type="entry name" value="NAD(P)-binding Rossmann-like Domain"/>
    <property type="match status" value="1"/>
</dbReference>
<dbReference type="Proteomes" id="UP001156706">
    <property type="component" value="Unassembled WGS sequence"/>
</dbReference>
<dbReference type="InterPro" id="IPR036291">
    <property type="entry name" value="NAD(P)-bd_dom_sf"/>
</dbReference>
<dbReference type="Pfam" id="PF00106">
    <property type="entry name" value="adh_short"/>
    <property type="match status" value="1"/>
</dbReference>
<comment type="similarity">
    <text evidence="1 2">Belongs to the short-chain dehydrogenases/reductases (SDR) family.</text>
</comment>
<dbReference type="InterPro" id="IPR011294">
    <property type="entry name" value="3-OHbutyrate_DH"/>
</dbReference>
<accession>A0ABQ5YHM0</accession>
<proteinExistence type="inferred from homology"/>
<name>A0ABQ5YHM0_9NEIS</name>
<dbReference type="PROSITE" id="PS00061">
    <property type="entry name" value="ADH_SHORT"/>
    <property type="match status" value="1"/>
</dbReference>
<dbReference type="EMBL" id="BSOG01000002">
    <property type="protein sequence ID" value="GLR13488.1"/>
    <property type="molecule type" value="Genomic_DNA"/>
</dbReference>
<sequence length="258" mass="27324">MHTLKGKTALVTGSTSGIGLAIASELASQGANIVLNGFGDADAAVKQITSYGVAVRYHGADMSQPVEIDAMMRYAAAELGAVDILVNNAGIQHVAALEHFPPERWDAIIAINLTAAFHTSRLAIPAMRERNWGRIVNVASVHGLVASRQKAAYVAAKHGLIGLTKVAALELAETGVTCNAICPGWVRTPLVMEQIEARAREEGVSVQEAQRELLSEKQPSHDFVTAEQLGQLVVFLCSPAASQIRGAAWNVDGGWVAQ</sequence>
<evidence type="ECO:0000313" key="3">
    <source>
        <dbReference type="EMBL" id="GLR13488.1"/>
    </source>
</evidence>
<reference evidence="4" key="1">
    <citation type="journal article" date="2019" name="Int. J. Syst. Evol. Microbiol.">
        <title>The Global Catalogue of Microorganisms (GCM) 10K type strain sequencing project: providing services to taxonomists for standard genome sequencing and annotation.</title>
        <authorList>
            <consortium name="The Broad Institute Genomics Platform"/>
            <consortium name="The Broad Institute Genome Sequencing Center for Infectious Disease"/>
            <person name="Wu L."/>
            <person name="Ma J."/>
        </authorList>
    </citation>
    <scope>NUCLEOTIDE SEQUENCE [LARGE SCALE GENOMIC DNA]</scope>
    <source>
        <strain evidence="4">NBRC 110044</strain>
    </source>
</reference>
<keyword evidence="4" id="KW-1185">Reference proteome</keyword>
<evidence type="ECO:0000256" key="1">
    <source>
        <dbReference type="ARBA" id="ARBA00006484"/>
    </source>
</evidence>
<protein>
    <submittedName>
        <fullName evidence="3">3-hydroxybutyrate dehydrogenase</fullName>
    </submittedName>
</protein>
<dbReference type="NCBIfam" id="TIGR01963">
    <property type="entry name" value="PHB_DH"/>
    <property type="match status" value="1"/>
</dbReference>
<dbReference type="SUPFAM" id="SSF51735">
    <property type="entry name" value="NAD(P)-binding Rossmann-fold domains"/>
    <property type="match status" value="1"/>
</dbReference>
<dbReference type="InterPro" id="IPR002347">
    <property type="entry name" value="SDR_fam"/>
</dbReference>
<dbReference type="RefSeq" id="WP_284196589.1">
    <property type="nucleotide sequence ID" value="NZ_BSOG01000002.1"/>
</dbReference>
<dbReference type="InterPro" id="IPR020904">
    <property type="entry name" value="Sc_DH/Rdtase_CS"/>
</dbReference>